<keyword evidence="3" id="KW-1185">Reference proteome</keyword>
<protein>
    <submittedName>
        <fullName evidence="2">Uncharacterized protein</fullName>
    </submittedName>
</protein>
<evidence type="ECO:0000256" key="1">
    <source>
        <dbReference type="SAM" id="Phobius"/>
    </source>
</evidence>
<name>A0A7Y2Q0N5_9MICO</name>
<evidence type="ECO:0000313" key="3">
    <source>
        <dbReference type="Proteomes" id="UP000543598"/>
    </source>
</evidence>
<feature type="transmembrane region" description="Helical" evidence="1">
    <location>
        <begin position="85"/>
        <end position="109"/>
    </location>
</feature>
<accession>A0A7Y2Q0N5</accession>
<dbReference type="RefSeq" id="WP_167034737.1">
    <property type="nucleotide sequence ID" value="NZ_BAAANA010000002.1"/>
</dbReference>
<keyword evidence="1" id="KW-1133">Transmembrane helix</keyword>
<gene>
    <name evidence="2" type="ORF">HLA99_04270</name>
</gene>
<comment type="caution">
    <text evidence="2">The sequence shown here is derived from an EMBL/GenBank/DDBJ whole genome shotgun (WGS) entry which is preliminary data.</text>
</comment>
<sequence>MTDDAADVLVVRGENPEPDDGWPWYLTDYEIAYIREWNVRPPRSGSWVATKDAEHRLETEADGVRQRRGVVTSEPWGRRRVGHPWAWFVASAVLVLVGVVAGTGAVLTLQEQHALSQRTDEIRNEISE</sequence>
<keyword evidence="1" id="KW-0812">Transmembrane</keyword>
<dbReference type="Proteomes" id="UP000543598">
    <property type="component" value="Unassembled WGS sequence"/>
</dbReference>
<keyword evidence="1" id="KW-0472">Membrane</keyword>
<dbReference type="EMBL" id="JABEMB010000003">
    <property type="protein sequence ID" value="NNH03070.1"/>
    <property type="molecule type" value="Genomic_DNA"/>
</dbReference>
<organism evidence="2 3">
    <name type="scientific">Microbacterium ulmi</name>
    <dbReference type="NCBI Taxonomy" id="179095"/>
    <lineage>
        <taxon>Bacteria</taxon>
        <taxon>Bacillati</taxon>
        <taxon>Actinomycetota</taxon>
        <taxon>Actinomycetes</taxon>
        <taxon>Micrococcales</taxon>
        <taxon>Microbacteriaceae</taxon>
        <taxon>Microbacterium</taxon>
    </lineage>
</organism>
<dbReference type="AlphaFoldDB" id="A0A7Y2Q0N5"/>
<reference evidence="2 3" key="1">
    <citation type="submission" date="2020-05" db="EMBL/GenBank/DDBJ databases">
        <title>MicrobeNet Type strains.</title>
        <authorList>
            <person name="Nicholson A.C."/>
        </authorList>
    </citation>
    <scope>NUCLEOTIDE SEQUENCE [LARGE SCALE GENOMIC DNA]</scope>
    <source>
        <strain evidence="2 3">JCM 14282</strain>
    </source>
</reference>
<evidence type="ECO:0000313" key="2">
    <source>
        <dbReference type="EMBL" id="NNH03070.1"/>
    </source>
</evidence>
<proteinExistence type="predicted"/>